<dbReference type="PANTHER" id="PTHR31621">
    <property type="entry name" value="PROTEIN DMP3"/>
    <property type="match status" value="1"/>
</dbReference>
<evidence type="ECO:0000256" key="5">
    <source>
        <dbReference type="ARBA" id="ARBA00023136"/>
    </source>
</evidence>
<evidence type="ECO:0000313" key="7">
    <source>
        <dbReference type="EMBL" id="KAJ1697665.1"/>
    </source>
</evidence>
<evidence type="ECO:0000313" key="8">
    <source>
        <dbReference type="Proteomes" id="UP001151287"/>
    </source>
</evidence>
<evidence type="ECO:0000256" key="4">
    <source>
        <dbReference type="ARBA" id="ARBA00022989"/>
    </source>
</evidence>
<dbReference type="InterPro" id="IPR007770">
    <property type="entry name" value="DMP"/>
</dbReference>
<comment type="caution">
    <text evidence="7">The sequence shown here is derived from an EMBL/GenBank/DDBJ whole genome shotgun (WGS) entry which is preliminary data.</text>
</comment>
<keyword evidence="3 6" id="KW-0812">Transmembrane</keyword>
<evidence type="ECO:0000256" key="6">
    <source>
        <dbReference type="SAM" id="Phobius"/>
    </source>
</evidence>
<reference evidence="7" key="1">
    <citation type="journal article" date="2022" name="Cell">
        <title>Repeat-based holocentromeres influence genome architecture and karyotype evolution.</title>
        <authorList>
            <person name="Hofstatter P.G."/>
            <person name="Thangavel G."/>
            <person name="Lux T."/>
            <person name="Neumann P."/>
            <person name="Vondrak T."/>
            <person name="Novak P."/>
            <person name="Zhang M."/>
            <person name="Costa L."/>
            <person name="Castellani M."/>
            <person name="Scott A."/>
            <person name="Toegelov H."/>
            <person name="Fuchs J."/>
            <person name="Mata-Sucre Y."/>
            <person name="Dias Y."/>
            <person name="Vanzela A.L.L."/>
            <person name="Huettel B."/>
            <person name="Almeida C.C.S."/>
            <person name="Simkova H."/>
            <person name="Souza G."/>
            <person name="Pedrosa-Harand A."/>
            <person name="Macas J."/>
            <person name="Mayer K.F.X."/>
            <person name="Houben A."/>
            <person name="Marques A."/>
        </authorList>
    </citation>
    <scope>NUCLEOTIDE SEQUENCE</scope>
    <source>
        <strain evidence="7">RhyBre1mFocal</strain>
    </source>
</reference>
<evidence type="ECO:0000256" key="1">
    <source>
        <dbReference type="ARBA" id="ARBA00004141"/>
    </source>
</evidence>
<gene>
    <name evidence="7" type="ORF">LUZ63_006177</name>
</gene>
<dbReference type="AlphaFoldDB" id="A0A9Q0HTU4"/>
<comment type="subcellular location">
    <subcellularLocation>
        <location evidence="1">Membrane</location>
        <topology evidence="1">Multi-pass membrane protein</topology>
    </subcellularLocation>
</comment>
<dbReference type="Proteomes" id="UP001151287">
    <property type="component" value="Unassembled WGS sequence"/>
</dbReference>
<dbReference type="PANTHER" id="PTHR31621:SF66">
    <property type="entry name" value="PROTEIN DMP2"/>
    <property type="match status" value="1"/>
</dbReference>
<keyword evidence="4 6" id="KW-1133">Transmembrane helix</keyword>
<evidence type="ECO:0000256" key="2">
    <source>
        <dbReference type="ARBA" id="ARBA00008707"/>
    </source>
</evidence>
<dbReference type="OrthoDB" id="1928191at2759"/>
<dbReference type="GO" id="GO:0010256">
    <property type="term" value="P:endomembrane system organization"/>
    <property type="evidence" value="ECO:0007669"/>
    <property type="project" value="TreeGrafter"/>
</dbReference>
<name>A0A9Q0HTU4_9POAL</name>
<dbReference type="Pfam" id="PF05078">
    <property type="entry name" value="DUF679"/>
    <property type="match status" value="1"/>
</dbReference>
<keyword evidence="8" id="KW-1185">Reference proteome</keyword>
<sequence length="194" mass="21696">MGKVNQNLNLEDKALKGARNVVKLLPTGTAYAFQFLAPLPTNRGHCHTYNKVFTIFLLLICSFVCFFSSFTDSYVGIDKKLHYGIATWTGLWPLFDKNASALEFSSYKLKVRDFVHSFLALAVLISSSCCASTDTVSCFCPSMLNSRRVLLKILPTVVGVLSSACVHGFPQQKAWHRVPTKQGQRRLPKLMTRI</sequence>
<dbReference type="GO" id="GO:0005737">
    <property type="term" value="C:cytoplasm"/>
    <property type="evidence" value="ECO:0007669"/>
    <property type="project" value="UniProtKB-ARBA"/>
</dbReference>
<organism evidence="7 8">
    <name type="scientific">Rhynchospora breviuscula</name>
    <dbReference type="NCBI Taxonomy" id="2022672"/>
    <lineage>
        <taxon>Eukaryota</taxon>
        <taxon>Viridiplantae</taxon>
        <taxon>Streptophyta</taxon>
        <taxon>Embryophyta</taxon>
        <taxon>Tracheophyta</taxon>
        <taxon>Spermatophyta</taxon>
        <taxon>Magnoliopsida</taxon>
        <taxon>Liliopsida</taxon>
        <taxon>Poales</taxon>
        <taxon>Cyperaceae</taxon>
        <taxon>Cyperoideae</taxon>
        <taxon>Rhynchosporeae</taxon>
        <taxon>Rhynchospora</taxon>
    </lineage>
</organism>
<comment type="similarity">
    <text evidence="2">Belongs to the plant DMP1 protein family.</text>
</comment>
<protein>
    <submittedName>
        <fullName evidence="7">Uncharacterized protein</fullName>
    </submittedName>
</protein>
<dbReference type="EMBL" id="JAMQYH010000002">
    <property type="protein sequence ID" value="KAJ1697665.1"/>
    <property type="molecule type" value="Genomic_DNA"/>
</dbReference>
<proteinExistence type="inferred from homology"/>
<accession>A0A9Q0HTU4</accession>
<evidence type="ECO:0000256" key="3">
    <source>
        <dbReference type="ARBA" id="ARBA00022692"/>
    </source>
</evidence>
<dbReference type="GO" id="GO:0016020">
    <property type="term" value="C:membrane"/>
    <property type="evidence" value="ECO:0007669"/>
    <property type="project" value="UniProtKB-SubCell"/>
</dbReference>
<keyword evidence="5 6" id="KW-0472">Membrane</keyword>
<feature type="transmembrane region" description="Helical" evidence="6">
    <location>
        <begin position="52"/>
        <end position="70"/>
    </location>
</feature>